<evidence type="ECO:0000313" key="2">
    <source>
        <dbReference type="Ensembl" id="ENSCSEP00000013329.1"/>
    </source>
</evidence>
<proteinExistence type="predicted"/>
<dbReference type="Gene3D" id="1.25.40.20">
    <property type="entry name" value="Ankyrin repeat-containing domain"/>
    <property type="match status" value="1"/>
</dbReference>
<dbReference type="GO" id="GO:0002039">
    <property type="term" value="F:p53 binding"/>
    <property type="evidence" value="ECO:0007669"/>
    <property type="project" value="InterPro"/>
</dbReference>
<dbReference type="InterPro" id="IPR036770">
    <property type="entry name" value="Ankyrin_rpt-contain_sf"/>
</dbReference>
<reference evidence="2 3" key="1">
    <citation type="journal article" date="2014" name="Nat. Genet.">
        <title>Whole-genome sequence of a flatfish provides insights into ZW sex chromosome evolution and adaptation to a benthic lifestyle.</title>
        <authorList>
            <person name="Chen S."/>
            <person name="Zhang G."/>
            <person name="Shao C."/>
            <person name="Huang Q."/>
            <person name="Liu G."/>
            <person name="Zhang P."/>
            <person name="Song W."/>
            <person name="An N."/>
            <person name="Chalopin D."/>
            <person name="Volff J.N."/>
            <person name="Hong Y."/>
            <person name="Li Q."/>
            <person name="Sha Z."/>
            <person name="Zhou H."/>
            <person name="Xie M."/>
            <person name="Yu Q."/>
            <person name="Liu Y."/>
            <person name="Xiang H."/>
            <person name="Wang N."/>
            <person name="Wu K."/>
            <person name="Yang C."/>
            <person name="Zhou Q."/>
            <person name="Liao X."/>
            <person name="Yang L."/>
            <person name="Hu Q."/>
            <person name="Zhang J."/>
            <person name="Meng L."/>
            <person name="Jin L."/>
            <person name="Tian Y."/>
            <person name="Lian J."/>
            <person name="Yang J."/>
            <person name="Miao G."/>
            <person name="Liu S."/>
            <person name="Liang Z."/>
            <person name="Yan F."/>
            <person name="Li Y."/>
            <person name="Sun B."/>
            <person name="Zhang H."/>
            <person name="Zhang J."/>
            <person name="Zhu Y."/>
            <person name="Du M."/>
            <person name="Zhao Y."/>
            <person name="Schartl M."/>
            <person name="Tang Q."/>
            <person name="Wang J."/>
        </authorList>
    </citation>
    <scope>NUCLEOTIDE SEQUENCE</scope>
</reference>
<dbReference type="PRINTS" id="PR01415">
    <property type="entry name" value="ANKYRIN"/>
</dbReference>
<dbReference type="AlphaFoldDB" id="A0A3P8VGD4"/>
<dbReference type="PROSITE" id="PS50297">
    <property type="entry name" value="ANK_REP_REGION"/>
    <property type="match status" value="2"/>
</dbReference>
<dbReference type="Pfam" id="PF12796">
    <property type="entry name" value="Ank_2"/>
    <property type="match status" value="1"/>
</dbReference>
<reference evidence="2" key="3">
    <citation type="submission" date="2025-09" db="UniProtKB">
        <authorList>
            <consortium name="Ensembl"/>
        </authorList>
    </citation>
    <scope>IDENTIFICATION</scope>
</reference>
<protein>
    <submittedName>
        <fullName evidence="2">Uncharacterized protein</fullName>
    </submittedName>
</protein>
<dbReference type="InParanoid" id="A0A3P8VGD4"/>
<accession>A0A3P8VGD4</accession>
<sequence length="132" mass="14684">MVACENNHLDTVKYLLRAGAAVSHRDIMGFTCLHLAAKVGHFDIVHHLVSKASKHINCQDDGGWTPITWSIEYKHKEVVYLLLAKGADVNIRDKVSTTSTTTVVEIIHLSIQLILKFTVASMQNFSLLMIKG</sequence>
<dbReference type="Proteomes" id="UP000265120">
    <property type="component" value="Chromosome Z"/>
</dbReference>
<feature type="repeat" description="ANK" evidence="1">
    <location>
        <begin position="62"/>
        <end position="94"/>
    </location>
</feature>
<organism evidence="2 3">
    <name type="scientific">Cynoglossus semilaevis</name>
    <name type="common">Tongue sole</name>
    <dbReference type="NCBI Taxonomy" id="244447"/>
    <lineage>
        <taxon>Eukaryota</taxon>
        <taxon>Metazoa</taxon>
        <taxon>Chordata</taxon>
        <taxon>Craniata</taxon>
        <taxon>Vertebrata</taxon>
        <taxon>Euteleostomi</taxon>
        <taxon>Actinopterygii</taxon>
        <taxon>Neopterygii</taxon>
        <taxon>Teleostei</taxon>
        <taxon>Neoteleostei</taxon>
        <taxon>Acanthomorphata</taxon>
        <taxon>Carangaria</taxon>
        <taxon>Pleuronectiformes</taxon>
        <taxon>Pleuronectoidei</taxon>
        <taxon>Cynoglossidae</taxon>
        <taxon>Cynoglossinae</taxon>
        <taxon>Cynoglossus</taxon>
    </lineage>
</organism>
<dbReference type="OMA" id="HYNVIHH"/>
<dbReference type="InterPro" id="IPR043550">
    <property type="entry name" value="EHMT1/EHMT2"/>
</dbReference>
<name>A0A3P8VGD4_CYNSE</name>
<dbReference type="SUPFAM" id="SSF48403">
    <property type="entry name" value="Ankyrin repeat"/>
    <property type="match status" value="1"/>
</dbReference>
<dbReference type="GO" id="GO:0000785">
    <property type="term" value="C:chromatin"/>
    <property type="evidence" value="ECO:0007669"/>
    <property type="project" value="TreeGrafter"/>
</dbReference>
<evidence type="ECO:0000256" key="1">
    <source>
        <dbReference type="PROSITE-ProRule" id="PRU00023"/>
    </source>
</evidence>
<dbReference type="STRING" id="244447.ENSCSEP00000013329"/>
<dbReference type="GO" id="GO:0046974">
    <property type="term" value="F:histone H3K9 methyltransferase activity"/>
    <property type="evidence" value="ECO:0007669"/>
    <property type="project" value="TreeGrafter"/>
</dbReference>
<dbReference type="PROSITE" id="PS50088">
    <property type="entry name" value="ANK_REPEAT"/>
    <property type="match status" value="3"/>
</dbReference>
<reference evidence="2" key="2">
    <citation type="submission" date="2025-08" db="UniProtKB">
        <authorList>
            <consortium name="Ensembl"/>
        </authorList>
    </citation>
    <scope>IDENTIFICATION</scope>
</reference>
<dbReference type="GO" id="GO:0005634">
    <property type="term" value="C:nucleus"/>
    <property type="evidence" value="ECO:0007669"/>
    <property type="project" value="TreeGrafter"/>
</dbReference>
<feature type="repeat" description="ANK" evidence="1">
    <location>
        <begin position="28"/>
        <end position="53"/>
    </location>
</feature>
<dbReference type="Ensembl" id="ENSCSET00000013488.1">
    <property type="protein sequence ID" value="ENSCSEP00000013329.1"/>
    <property type="gene ID" value="ENSCSEG00000008581.1"/>
</dbReference>
<dbReference type="InterPro" id="IPR002110">
    <property type="entry name" value="Ankyrin_rpt"/>
</dbReference>
<evidence type="ECO:0000313" key="3">
    <source>
        <dbReference type="Proteomes" id="UP000265120"/>
    </source>
</evidence>
<keyword evidence="1" id="KW-0040">ANK repeat</keyword>
<dbReference type="PANTHER" id="PTHR46307">
    <property type="entry name" value="G9A, ISOFORM B"/>
    <property type="match status" value="1"/>
</dbReference>
<dbReference type="PANTHER" id="PTHR46307:SF2">
    <property type="entry name" value="HISTONE-LYSINE N-METHYLTRANSFERASE EHMT1"/>
    <property type="match status" value="1"/>
</dbReference>
<dbReference type="GeneTree" id="ENSGT00940000156002"/>
<dbReference type="SMART" id="SM00248">
    <property type="entry name" value="ANK"/>
    <property type="match status" value="3"/>
</dbReference>
<feature type="repeat" description="ANK" evidence="1">
    <location>
        <begin position="1"/>
        <end position="27"/>
    </location>
</feature>
<keyword evidence="3" id="KW-1185">Reference proteome</keyword>
<dbReference type="GO" id="GO:0000122">
    <property type="term" value="P:negative regulation of transcription by RNA polymerase II"/>
    <property type="evidence" value="ECO:0007669"/>
    <property type="project" value="TreeGrafter"/>
</dbReference>